<reference evidence="7 8" key="1">
    <citation type="journal article" date="2009" name="Stand. Genomic Sci.">
        <title>Complete genome sequence of Beutenbergia cavernae type strain (HKI 0122).</title>
        <authorList>
            <person name="Land M."/>
            <person name="Pukall R."/>
            <person name="Abt B."/>
            <person name="Goker M."/>
            <person name="Rohde M."/>
            <person name="Glavina Del Rio T."/>
            <person name="Tice H."/>
            <person name="Copeland A."/>
            <person name="Cheng J.F."/>
            <person name="Lucas S."/>
            <person name="Chen F."/>
            <person name="Nolan M."/>
            <person name="Bruce D."/>
            <person name="Goodwin L."/>
            <person name="Pitluck S."/>
            <person name="Ivanova N."/>
            <person name="Mavromatis K."/>
            <person name="Ovchinnikova G."/>
            <person name="Pati A."/>
            <person name="Chen A."/>
            <person name="Palaniappan K."/>
            <person name="Hauser L."/>
            <person name="Chang Y.J."/>
            <person name="Jefferies C.C."/>
            <person name="Saunders E."/>
            <person name="Brettin T."/>
            <person name="Detter J.C."/>
            <person name="Han C."/>
            <person name="Chain P."/>
            <person name="Bristow J."/>
            <person name="Eisen J.A."/>
            <person name="Markowitz V."/>
            <person name="Hugenholtz P."/>
            <person name="Kyrpides N.C."/>
            <person name="Klenk H.P."/>
            <person name="Lapidus A."/>
        </authorList>
    </citation>
    <scope>NUCLEOTIDE SEQUENCE [LARGE SCALE GENOMIC DNA]</scope>
    <source>
        <strain evidence="8">ATCC BAA-8 / DSM 12333 / NBRC 16432</strain>
    </source>
</reference>
<dbReference type="OrthoDB" id="5240629at2"/>
<evidence type="ECO:0000256" key="3">
    <source>
        <dbReference type="ARBA" id="ARBA00022448"/>
    </source>
</evidence>
<dbReference type="InterPro" id="IPR000914">
    <property type="entry name" value="SBP_5_dom"/>
</dbReference>
<organism evidence="7 8">
    <name type="scientific">Beutenbergia cavernae (strain ATCC BAA-8 / DSM 12333 / CCUG 43141 / JCM 11478 / NBRC 16432 / NCIMB 13614 / HKI 0122)</name>
    <dbReference type="NCBI Taxonomy" id="471853"/>
    <lineage>
        <taxon>Bacteria</taxon>
        <taxon>Bacillati</taxon>
        <taxon>Actinomycetota</taxon>
        <taxon>Actinomycetes</taxon>
        <taxon>Micrococcales</taxon>
        <taxon>Beutenbergiaceae</taxon>
        <taxon>Beutenbergia</taxon>
    </lineage>
</organism>
<dbReference type="RefSeq" id="WP_015882293.1">
    <property type="nucleotide sequence ID" value="NC_012669.1"/>
</dbReference>
<evidence type="ECO:0000313" key="8">
    <source>
        <dbReference type="Proteomes" id="UP000007962"/>
    </source>
</evidence>
<dbReference type="Pfam" id="PF00496">
    <property type="entry name" value="SBP_bac_5"/>
    <property type="match status" value="1"/>
</dbReference>
<dbReference type="InterPro" id="IPR030678">
    <property type="entry name" value="Peptide/Ni-bd"/>
</dbReference>
<evidence type="ECO:0000259" key="6">
    <source>
        <dbReference type="Pfam" id="PF00496"/>
    </source>
</evidence>
<evidence type="ECO:0000256" key="1">
    <source>
        <dbReference type="ARBA" id="ARBA00004196"/>
    </source>
</evidence>
<dbReference type="GO" id="GO:0042597">
    <property type="term" value="C:periplasmic space"/>
    <property type="evidence" value="ECO:0007669"/>
    <property type="project" value="UniProtKB-ARBA"/>
</dbReference>
<dbReference type="CDD" id="cd08492">
    <property type="entry name" value="PBP2_NikA_DppA_OppA_like_15"/>
    <property type="match status" value="1"/>
</dbReference>
<dbReference type="GO" id="GO:1904680">
    <property type="term" value="F:peptide transmembrane transporter activity"/>
    <property type="evidence" value="ECO:0007669"/>
    <property type="project" value="TreeGrafter"/>
</dbReference>
<protein>
    <submittedName>
        <fullName evidence="7">Extracellular solute-binding protein family 5</fullName>
    </submittedName>
</protein>
<dbReference type="PROSITE" id="PS51257">
    <property type="entry name" value="PROKAR_LIPOPROTEIN"/>
    <property type="match status" value="1"/>
</dbReference>
<dbReference type="PANTHER" id="PTHR30290">
    <property type="entry name" value="PERIPLASMIC BINDING COMPONENT OF ABC TRANSPORTER"/>
    <property type="match status" value="1"/>
</dbReference>
<dbReference type="EMBL" id="CP001618">
    <property type="protein sequence ID" value="ACQ80053.1"/>
    <property type="molecule type" value="Genomic_DNA"/>
</dbReference>
<comment type="similarity">
    <text evidence="2">Belongs to the bacterial solute-binding protein 5 family.</text>
</comment>
<dbReference type="Gene3D" id="3.10.105.10">
    <property type="entry name" value="Dipeptide-binding Protein, Domain 3"/>
    <property type="match status" value="1"/>
</dbReference>
<feature type="signal peptide" evidence="5">
    <location>
        <begin position="1"/>
        <end position="27"/>
    </location>
</feature>
<dbReference type="GO" id="GO:0043190">
    <property type="term" value="C:ATP-binding cassette (ABC) transporter complex"/>
    <property type="evidence" value="ECO:0007669"/>
    <property type="project" value="InterPro"/>
</dbReference>
<evidence type="ECO:0000256" key="5">
    <source>
        <dbReference type="SAM" id="SignalP"/>
    </source>
</evidence>
<dbReference type="KEGG" id="bcv:Bcav_1797"/>
<feature type="chain" id="PRO_5002946887" evidence="5">
    <location>
        <begin position="28"/>
        <end position="551"/>
    </location>
</feature>
<keyword evidence="3" id="KW-0813">Transport</keyword>
<dbReference type="PIRSF" id="PIRSF002741">
    <property type="entry name" value="MppA"/>
    <property type="match status" value="1"/>
</dbReference>
<dbReference type="Proteomes" id="UP000007962">
    <property type="component" value="Chromosome"/>
</dbReference>
<name>C5C4S5_BEUC1</name>
<dbReference type="AlphaFoldDB" id="C5C4S5"/>
<accession>C5C4S5</accession>
<dbReference type="GO" id="GO:0030313">
    <property type="term" value="C:cell envelope"/>
    <property type="evidence" value="ECO:0007669"/>
    <property type="project" value="UniProtKB-SubCell"/>
</dbReference>
<gene>
    <name evidence="7" type="ordered locus">Bcav_1797</name>
</gene>
<dbReference type="PANTHER" id="PTHR30290:SF10">
    <property type="entry name" value="PERIPLASMIC OLIGOPEPTIDE-BINDING PROTEIN-RELATED"/>
    <property type="match status" value="1"/>
</dbReference>
<evidence type="ECO:0000256" key="4">
    <source>
        <dbReference type="ARBA" id="ARBA00022729"/>
    </source>
</evidence>
<dbReference type="Gene3D" id="3.40.190.10">
    <property type="entry name" value="Periplasmic binding protein-like II"/>
    <property type="match status" value="1"/>
</dbReference>
<dbReference type="SUPFAM" id="SSF53850">
    <property type="entry name" value="Periplasmic binding protein-like II"/>
    <property type="match status" value="1"/>
</dbReference>
<sequence>MVSSRSRVARHATILLSALLLAACAGGDPGGGEQSGTEAEPEPGGRLTVALNGDEPDNLDPHGLSATNTTVLLRPVLESLFWQAEDGTFHPWLADSWEVSDDGLVYTFALREGVTFHDGAAWDAEALLANFEHILDPETQSPLAAAYIAPYSSARVVDELTLEVTLSTPYSAFINVLSQSYLSIVSPQQIAEDPAGIREHPVGTGPFIFDHWTQGESISYRQNPDYDWAPEAAAQHEGPAYVDELEILFIPEEGVRYNALAAGDVDVIDWTPPQNVEAVEASADLDFARVDRPGHPFSIWFNTSRAPLDDVRVRQAVVAAVDRQSIVDTVSFGQWQLADGYLTSPTPDFAPNSDASITYDVERANELLDEAGWTERDAEGYRTRDGERLSLFYPTAGTIAQTQQILELAQAHLKEVGVEVVIQTVSEQEQSERSSAGDFDLSAGIWTTNTADVLYIQYNSHNITTPERRGNNSTRLRDEQIDDLTQRAREATDDATRQELYSEAQARLVELAPSLPLYTRPSLVSSSSSVHGIGFDYAYGALWFYDTWKES</sequence>
<dbReference type="STRING" id="471853.Bcav_1797"/>
<feature type="domain" description="Solute-binding protein family 5" evidence="6">
    <location>
        <begin position="89"/>
        <end position="457"/>
    </location>
</feature>
<evidence type="ECO:0000256" key="2">
    <source>
        <dbReference type="ARBA" id="ARBA00005695"/>
    </source>
</evidence>
<dbReference type="eggNOG" id="COG0747">
    <property type="taxonomic scope" value="Bacteria"/>
</dbReference>
<dbReference type="HOGENOM" id="CLU_017028_7_3_11"/>
<dbReference type="InterPro" id="IPR039424">
    <property type="entry name" value="SBP_5"/>
</dbReference>
<proteinExistence type="inferred from homology"/>
<keyword evidence="8" id="KW-1185">Reference proteome</keyword>
<keyword evidence="4 5" id="KW-0732">Signal</keyword>
<dbReference type="GO" id="GO:0015833">
    <property type="term" value="P:peptide transport"/>
    <property type="evidence" value="ECO:0007669"/>
    <property type="project" value="TreeGrafter"/>
</dbReference>
<evidence type="ECO:0000313" key="7">
    <source>
        <dbReference type="EMBL" id="ACQ80053.1"/>
    </source>
</evidence>
<comment type="subcellular location">
    <subcellularLocation>
        <location evidence="1">Cell envelope</location>
    </subcellularLocation>
</comment>